<name>A0ABD2CDB7_VESMC</name>
<comment type="caution">
    <text evidence="1">The sequence shown here is derived from an EMBL/GenBank/DDBJ whole genome shotgun (WGS) entry which is preliminary data.</text>
</comment>
<protein>
    <submittedName>
        <fullName evidence="1">Uncharacterized protein</fullName>
    </submittedName>
</protein>
<organism evidence="1 2">
    <name type="scientific">Vespula maculifrons</name>
    <name type="common">Eastern yellow jacket</name>
    <name type="synonym">Wasp</name>
    <dbReference type="NCBI Taxonomy" id="7453"/>
    <lineage>
        <taxon>Eukaryota</taxon>
        <taxon>Metazoa</taxon>
        <taxon>Ecdysozoa</taxon>
        <taxon>Arthropoda</taxon>
        <taxon>Hexapoda</taxon>
        <taxon>Insecta</taxon>
        <taxon>Pterygota</taxon>
        <taxon>Neoptera</taxon>
        <taxon>Endopterygota</taxon>
        <taxon>Hymenoptera</taxon>
        <taxon>Apocrita</taxon>
        <taxon>Aculeata</taxon>
        <taxon>Vespoidea</taxon>
        <taxon>Vespidae</taxon>
        <taxon>Vespinae</taxon>
        <taxon>Vespula</taxon>
    </lineage>
</organism>
<reference evidence="1 2" key="1">
    <citation type="journal article" date="2024" name="Ann. Entomol. Soc. Am.">
        <title>Genomic analyses of the southern and eastern yellowjacket wasps (Hymenoptera: Vespidae) reveal evolutionary signatures of social life.</title>
        <authorList>
            <person name="Catto M.A."/>
            <person name="Caine P.B."/>
            <person name="Orr S.E."/>
            <person name="Hunt B.G."/>
            <person name="Goodisman M.A.D."/>
        </authorList>
    </citation>
    <scope>NUCLEOTIDE SEQUENCE [LARGE SCALE GENOMIC DNA]</scope>
    <source>
        <strain evidence="1">232</strain>
        <tissue evidence="1">Head and thorax</tissue>
    </source>
</reference>
<evidence type="ECO:0000313" key="1">
    <source>
        <dbReference type="EMBL" id="KAL2742939.1"/>
    </source>
</evidence>
<gene>
    <name evidence="1" type="ORF">V1477_008428</name>
</gene>
<proteinExistence type="predicted"/>
<dbReference type="AlphaFoldDB" id="A0ABD2CDB7"/>
<feature type="non-terminal residue" evidence="1">
    <location>
        <position position="1"/>
    </location>
</feature>
<dbReference type="EMBL" id="JAYRBN010000056">
    <property type="protein sequence ID" value="KAL2742939.1"/>
    <property type="molecule type" value="Genomic_DNA"/>
</dbReference>
<keyword evidence="2" id="KW-1185">Reference proteome</keyword>
<dbReference type="Proteomes" id="UP001607303">
    <property type="component" value="Unassembled WGS sequence"/>
</dbReference>
<sequence>RKKYRELHELSLLSPTVFLKEHRTILPVGNARYIGTNNCDTKKLMENIHQGKLQTKKLRLRVTFGDTTTTTTTTTS</sequence>
<evidence type="ECO:0000313" key="2">
    <source>
        <dbReference type="Proteomes" id="UP001607303"/>
    </source>
</evidence>
<accession>A0ABD2CDB7</accession>